<keyword evidence="5" id="KW-0255">Endonuclease</keyword>
<evidence type="ECO:0000256" key="5">
    <source>
        <dbReference type="ARBA" id="ARBA00022759"/>
    </source>
</evidence>
<dbReference type="GO" id="GO:0016787">
    <property type="term" value="F:hydrolase activity"/>
    <property type="evidence" value="ECO:0007669"/>
    <property type="project" value="UniProtKB-KW"/>
</dbReference>
<dbReference type="SUPFAM" id="SSF56672">
    <property type="entry name" value="DNA/RNA polymerases"/>
    <property type="match status" value="1"/>
</dbReference>
<dbReference type="InterPro" id="IPR013103">
    <property type="entry name" value="RVT_2"/>
</dbReference>
<dbReference type="SUPFAM" id="SSF53098">
    <property type="entry name" value="Ribonuclease H-like"/>
    <property type="match status" value="1"/>
</dbReference>
<evidence type="ECO:0000256" key="3">
    <source>
        <dbReference type="ARBA" id="ARBA00022722"/>
    </source>
</evidence>
<keyword evidence="9" id="KW-0229">DNA integration</keyword>
<dbReference type="InterPro" id="IPR036397">
    <property type="entry name" value="RNaseH_sf"/>
</dbReference>
<dbReference type="PANTHER" id="PTHR42648">
    <property type="entry name" value="TRANSPOSASE, PUTATIVE-RELATED"/>
    <property type="match status" value="1"/>
</dbReference>
<feature type="region of interest" description="Disordered" evidence="16">
    <location>
        <begin position="420"/>
        <end position="509"/>
    </location>
</feature>
<dbReference type="GO" id="GO:0004519">
    <property type="term" value="F:endonuclease activity"/>
    <property type="evidence" value="ECO:0007669"/>
    <property type="project" value="UniProtKB-KW"/>
</dbReference>
<keyword evidence="10" id="KW-0695">RNA-directed DNA polymerase</keyword>
<dbReference type="GO" id="GO:0003964">
    <property type="term" value="F:RNA-directed DNA polymerase activity"/>
    <property type="evidence" value="ECO:0007669"/>
    <property type="project" value="UniProtKB-KW"/>
</dbReference>
<feature type="compositionally biased region" description="Basic and acidic residues" evidence="16">
    <location>
        <begin position="420"/>
        <end position="430"/>
    </location>
</feature>
<keyword evidence="3" id="KW-0540">Nuclease</keyword>
<evidence type="ECO:0000256" key="14">
    <source>
        <dbReference type="ARBA" id="ARBA00048173"/>
    </source>
</evidence>
<keyword evidence="8" id="KW-0694">RNA-binding</keyword>
<comment type="caution">
    <text evidence="18">The sequence shown here is derived from an EMBL/GenBank/DDBJ whole genome shotgun (WGS) entry which is preliminary data.</text>
</comment>
<evidence type="ECO:0000256" key="13">
    <source>
        <dbReference type="ARBA" id="ARBA00023268"/>
    </source>
</evidence>
<evidence type="ECO:0000256" key="1">
    <source>
        <dbReference type="ARBA" id="ARBA00022578"/>
    </source>
</evidence>
<feature type="compositionally biased region" description="Pro residues" evidence="16">
    <location>
        <begin position="438"/>
        <end position="448"/>
    </location>
</feature>
<keyword evidence="19" id="KW-1185">Reference proteome</keyword>
<keyword evidence="6" id="KW-0378">Hydrolase</keyword>
<dbReference type="PANTHER" id="PTHR42648:SF11">
    <property type="entry name" value="TRANSPOSON TY4-P GAG-POL POLYPROTEIN"/>
    <property type="match status" value="1"/>
</dbReference>
<evidence type="ECO:0000256" key="4">
    <source>
        <dbReference type="ARBA" id="ARBA00022723"/>
    </source>
</evidence>
<dbReference type="GO" id="GO:0005634">
    <property type="term" value="C:nucleus"/>
    <property type="evidence" value="ECO:0007669"/>
    <property type="project" value="UniProtKB-ARBA"/>
</dbReference>
<dbReference type="EMBL" id="AVOT02055550">
    <property type="protein sequence ID" value="MBW0550073.1"/>
    <property type="molecule type" value="Genomic_DNA"/>
</dbReference>
<evidence type="ECO:0000256" key="9">
    <source>
        <dbReference type="ARBA" id="ARBA00022908"/>
    </source>
</evidence>
<evidence type="ECO:0000313" key="19">
    <source>
        <dbReference type="Proteomes" id="UP000765509"/>
    </source>
</evidence>
<name>A0A9Q3ITY8_9BASI</name>
<dbReference type="Proteomes" id="UP000765509">
    <property type="component" value="Unassembled WGS sequence"/>
</dbReference>
<evidence type="ECO:0000256" key="7">
    <source>
        <dbReference type="ARBA" id="ARBA00022842"/>
    </source>
</evidence>
<keyword evidence="11" id="KW-0808">Transferase</keyword>
<sequence length="911" mass="103779">SNLEEKFKVFLDKYMKDYITNSHSANQAEENSGEDRSTEDTLEDDEGFYIQMDQSNNLQVMSLSEHNTELINDSGASRSTVCNLDLLSEPQPTWVTMRTFSGTIEITLMGKLSLGGFTLYPVYYAPQGRSNLISASQLEDHGLRLYQKNNMIIVKSGNKIVQTFPRKGNLYVSQYNFSSNLIREEPSFPSGTDWHILSGHPSTQYLKKFLQLNKINQQPSFRTIKQCHVSKHSTRYVLVIIDDFSRFNRVYLLTQKSQAEAKLLSFINEIKNKIHRWPAYLHSDRGREFNSTQFRTAIEAMGIVFERGPADSPQTNGIAERFNQALLTKCQCLLAQSNVPINFWDEAVKYSSLLINNLPSRNLDWNSPVFVSRSMGSKVLPPSKPLLYLGPEDYSDAGHFFDPPSHRIVVSRDYTPTHLKFDYHSPDSVKKPTTILPYRPPTTDPPTRPNTFTTIPLQPSSPNLMSQQQPTPPNLSPPTQESPDVPIEATEPEEPTEHQPVSVSSASPSCIPIPQKKGYSYVPHYTTAPQNISSSISQDNILTSSRHNKPTTGGNLPSSTIDEDLFLNEDVPFKTALQDPNKAPRWREAMDKEFNSLTSENTGTLVPSPGTDKTIGAMWRLVMKRNEFGEVLKYKARWVCFENHQEHQVNYFDTYSAVARTELFKVLLSILVNRRYSAYQFDVETAFLYGEMDAPNYVAQVANYEVPGKEDWVWKLNKSLYGTKQAPQQWKAHLVNMLNILRLSSKDTDERLFTNHDKTLFLHIHVDDGFIVGESEAMIEDLLTHLNQTYTIKTKKYPTQHLGYTLDWQPDGSIILHQLDFCTKILEEFNMLSSNSIKTPAPANIHNTVAQTSTPFPKNTMQKAIGMLNYLTLHTRPDIMFTTNLLSQFVSKPTMYHWNLVKHILCYLNGT</sequence>
<dbReference type="InterPro" id="IPR039537">
    <property type="entry name" value="Retrotran_Ty1/copia-like"/>
</dbReference>
<dbReference type="GO" id="GO:0046872">
    <property type="term" value="F:metal ion binding"/>
    <property type="evidence" value="ECO:0007669"/>
    <property type="project" value="UniProtKB-KW"/>
</dbReference>
<evidence type="ECO:0000256" key="12">
    <source>
        <dbReference type="ARBA" id="ARBA00023172"/>
    </source>
</evidence>
<keyword evidence="13" id="KW-0511">Multifunctional enzyme</keyword>
<dbReference type="GO" id="GO:0003723">
    <property type="term" value="F:RNA binding"/>
    <property type="evidence" value="ECO:0007669"/>
    <property type="project" value="UniProtKB-KW"/>
</dbReference>
<comment type="catalytic activity">
    <reaction evidence="14">
        <text>DNA(n) + a 2'-deoxyribonucleoside 5'-triphosphate = DNA(n+1) + diphosphate</text>
        <dbReference type="Rhea" id="RHEA:22508"/>
        <dbReference type="Rhea" id="RHEA-COMP:17339"/>
        <dbReference type="Rhea" id="RHEA-COMP:17340"/>
        <dbReference type="ChEBI" id="CHEBI:33019"/>
        <dbReference type="ChEBI" id="CHEBI:61560"/>
        <dbReference type="ChEBI" id="CHEBI:173112"/>
        <dbReference type="EC" id="2.7.7.49"/>
    </reaction>
</comment>
<dbReference type="GO" id="GO:0003887">
    <property type="term" value="F:DNA-directed DNA polymerase activity"/>
    <property type="evidence" value="ECO:0007669"/>
    <property type="project" value="UniProtKB-KW"/>
</dbReference>
<dbReference type="GO" id="GO:0032196">
    <property type="term" value="P:transposition"/>
    <property type="evidence" value="ECO:0007669"/>
    <property type="project" value="UniProtKB-KW"/>
</dbReference>
<evidence type="ECO:0000313" key="18">
    <source>
        <dbReference type="EMBL" id="MBW0550073.1"/>
    </source>
</evidence>
<dbReference type="InterPro" id="IPR012337">
    <property type="entry name" value="RNaseH-like_sf"/>
</dbReference>
<feature type="non-terminal residue" evidence="18">
    <location>
        <position position="1"/>
    </location>
</feature>
<dbReference type="InterPro" id="IPR043502">
    <property type="entry name" value="DNA/RNA_pol_sf"/>
</dbReference>
<evidence type="ECO:0000256" key="6">
    <source>
        <dbReference type="ARBA" id="ARBA00022801"/>
    </source>
</evidence>
<dbReference type="PROSITE" id="PS50994">
    <property type="entry name" value="INTEGRASE"/>
    <property type="match status" value="1"/>
</dbReference>
<keyword evidence="12" id="KW-0233">DNA recombination</keyword>
<feature type="region of interest" description="Disordered" evidence="16">
    <location>
        <begin position="21"/>
        <end position="41"/>
    </location>
</feature>
<feature type="domain" description="Integrase catalytic" evidence="17">
    <location>
        <begin position="185"/>
        <end position="376"/>
    </location>
</feature>
<protein>
    <recommendedName>
        <fullName evidence="17">Integrase catalytic domain-containing protein</fullName>
    </recommendedName>
</protein>
<evidence type="ECO:0000256" key="11">
    <source>
        <dbReference type="ARBA" id="ARBA00022932"/>
    </source>
</evidence>
<evidence type="ECO:0000256" key="16">
    <source>
        <dbReference type="SAM" id="MobiDB-lite"/>
    </source>
</evidence>
<dbReference type="InterPro" id="IPR001584">
    <property type="entry name" value="Integrase_cat-core"/>
</dbReference>
<dbReference type="Gene3D" id="3.30.420.10">
    <property type="entry name" value="Ribonuclease H-like superfamily/Ribonuclease H"/>
    <property type="match status" value="1"/>
</dbReference>
<keyword evidence="7" id="KW-0460">Magnesium</keyword>
<keyword evidence="1" id="KW-0815">Transposition</keyword>
<feature type="compositionally biased region" description="Polar residues" evidence="16">
    <location>
        <begin position="455"/>
        <end position="469"/>
    </location>
</feature>
<evidence type="ECO:0000256" key="10">
    <source>
        <dbReference type="ARBA" id="ARBA00022918"/>
    </source>
</evidence>
<dbReference type="Pfam" id="PF07727">
    <property type="entry name" value="RVT_2"/>
    <property type="match status" value="1"/>
</dbReference>
<keyword evidence="11" id="KW-0239">DNA-directed DNA polymerase</keyword>
<evidence type="ECO:0000256" key="15">
    <source>
        <dbReference type="ARBA" id="ARBA00049244"/>
    </source>
</evidence>
<dbReference type="GO" id="GO:0006310">
    <property type="term" value="P:DNA recombination"/>
    <property type="evidence" value="ECO:0007669"/>
    <property type="project" value="UniProtKB-KW"/>
</dbReference>
<reference evidence="18" key="1">
    <citation type="submission" date="2021-03" db="EMBL/GenBank/DDBJ databases">
        <title>Draft genome sequence of rust myrtle Austropuccinia psidii MF-1, a brazilian biotype.</title>
        <authorList>
            <person name="Quecine M.C."/>
            <person name="Pachon D.M.R."/>
            <person name="Bonatelli M.L."/>
            <person name="Correr F.H."/>
            <person name="Franceschini L.M."/>
            <person name="Leite T.F."/>
            <person name="Margarido G.R.A."/>
            <person name="Almeida C.A."/>
            <person name="Ferrarezi J.A."/>
            <person name="Labate C.A."/>
        </authorList>
    </citation>
    <scope>NUCLEOTIDE SEQUENCE</scope>
    <source>
        <strain evidence="18">MF-1</strain>
    </source>
</reference>
<dbReference type="OrthoDB" id="430476at2759"/>
<keyword evidence="2" id="KW-0548">Nucleotidyltransferase</keyword>
<organism evidence="18 19">
    <name type="scientific">Austropuccinia psidii MF-1</name>
    <dbReference type="NCBI Taxonomy" id="1389203"/>
    <lineage>
        <taxon>Eukaryota</taxon>
        <taxon>Fungi</taxon>
        <taxon>Dikarya</taxon>
        <taxon>Basidiomycota</taxon>
        <taxon>Pucciniomycotina</taxon>
        <taxon>Pucciniomycetes</taxon>
        <taxon>Pucciniales</taxon>
        <taxon>Sphaerophragmiaceae</taxon>
        <taxon>Austropuccinia</taxon>
    </lineage>
</organism>
<evidence type="ECO:0000256" key="8">
    <source>
        <dbReference type="ARBA" id="ARBA00022884"/>
    </source>
</evidence>
<evidence type="ECO:0000259" key="17">
    <source>
        <dbReference type="PROSITE" id="PS50994"/>
    </source>
</evidence>
<feature type="compositionally biased region" description="Polar residues" evidence="16">
    <location>
        <begin position="21"/>
        <end position="30"/>
    </location>
</feature>
<dbReference type="AlphaFoldDB" id="A0A9Q3ITY8"/>
<gene>
    <name evidence="18" type="ORF">O181_089788</name>
</gene>
<dbReference type="GO" id="GO:0015074">
    <property type="term" value="P:DNA integration"/>
    <property type="evidence" value="ECO:0007669"/>
    <property type="project" value="UniProtKB-KW"/>
</dbReference>
<evidence type="ECO:0000256" key="2">
    <source>
        <dbReference type="ARBA" id="ARBA00022695"/>
    </source>
</evidence>
<accession>A0A9Q3ITY8</accession>
<proteinExistence type="predicted"/>
<keyword evidence="4" id="KW-0479">Metal-binding</keyword>
<comment type="catalytic activity">
    <reaction evidence="15">
        <text>DNA(n) + a 2'-deoxyribonucleoside 5'-triphosphate = DNA(n+1) + diphosphate</text>
        <dbReference type="Rhea" id="RHEA:22508"/>
        <dbReference type="Rhea" id="RHEA-COMP:17339"/>
        <dbReference type="Rhea" id="RHEA-COMP:17340"/>
        <dbReference type="ChEBI" id="CHEBI:33019"/>
        <dbReference type="ChEBI" id="CHEBI:61560"/>
        <dbReference type="ChEBI" id="CHEBI:173112"/>
        <dbReference type="EC" id="2.7.7.7"/>
    </reaction>
</comment>
<feature type="compositionally biased region" description="Polar residues" evidence="16">
    <location>
        <begin position="499"/>
        <end position="508"/>
    </location>
</feature>